<evidence type="ECO:0000259" key="6">
    <source>
        <dbReference type="PROSITE" id="PS50262"/>
    </source>
</evidence>
<protein>
    <recommendedName>
        <fullName evidence="6">G-protein coupled receptors family 1 profile domain-containing protein</fullName>
    </recommendedName>
</protein>
<dbReference type="InterPro" id="IPR017452">
    <property type="entry name" value="GPCR_Rhodpsn_7TM"/>
</dbReference>
<evidence type="ECO:0000256" key="4">
    <source>
        <dbReference type="ARBA" id="ARBA00023136"/>
    </source>
</evidence>
<dbReference type="GO" id="GO:0004930">
    <property type="term" value="F:G protein-coupled receptor activity"/>
    <property type="evidence" value="ECO:0007669"/>
    <property type="project" value="InterPro"/>
</dbReference>
<gene>
    <name evidence="7" type="ORF">CDAUBV1_LOCUS17372</name>
</gene>
<comment type="caution">
    <text evidence="7">The sequence shown here is derived from an EMBL/GenBank/DDBJ whole genome shotgun (WGS) entry which is preliminary data.</text>
</comment>
<keyword evidence="2 5" id="KW-0812">Transmembrane</keyword>
<feature type="transmembrane region" description="Helical" evidence="5">
    <location>
        <begin position="66"/>
        <end position="87"/>
    </location>
</feature>
<feature type="transmembrane region" description="Helical" evidence="5">
    <location>
        <begin position="224"/>
        <end position="250"/>
    </location>
</feature>
<name>A0AAV2U0R6_CALDB</name>
<feature type="transmembrane region" description="Helical" evidence="5">
    <location>
        <begin position="31"/>
        <end position="54"/>
    </location>
</feature>
<evidence type="ECO:0000256" key="1">
    <source>
        <dbReference type="ARBA" id="ARBA00004370"/>
    </source>
</evidence>
<evidence type="ECO:0000313" key="7">
    <source>
        <dbReference type="EMBL" id="CAL5142093.1"/>
    </source>
</evidence>
<dbReference type="CDD" id="cd14978">
    <property type="entry name" value="7tmA_FMRFamide_R-like"/>
    <property type="match status" value="1"/>
</dbReference>
<feature type="transmembrane region" description="Helical" evidence="5">
    <location>
        <begin position="149"/>
        <end position="167"/>
    </location>
</feature>
<dbReference type="SMART" id="SM01381">
    <property type="entry name" value="7TM_GPCR_Srsx"/>
    <property type="match status" value="1"/>
</dbReference>
<evidence type="ECO:0000256" key="3">
    <source>
        <dbReference type="ARBA" id="ARBA00022989"/>
    </source>
</evidence>
<dbReference type="SUPFAM" id="SSF81321">
    <property type="entry name" value="Family A G protein-coupled receptor-like"/>
    <property type="match status" value="1"/>
</dbReference>
<feature type="domain" description="G-protein coupled receptors family 1 profile" evidence="6">
    <location>
        <begin position="47"/>
        <end position="461"/>
    </location>
</feature>
<evidence type="ECO:0000256" key="5">
    <source>
        <dbReference type="SAM" id="Phobius"/>
    </source>
</evidence>
<proteinExistence type="predicted"/>
<evidence type="ECO:0000256" key="2">
    <source>
        <dbReference type="ARBA" id="ARBA00022692"/>
    </source>
</evidence>
<evidence type="ECO:0000313" key="8">
    <source>
        <dbReference type="Proteomes" id="UP001497525"/>
    </source>
</evidence>
<dbReference type="Pfam" id="PF00001">
    <property type="entry name" value="7tm_1"/>
    <property type="match status" value="1"/>
</dbReference>
<organism evidence="7 8">
    <name type="scientific">Calicophoron daubneyi</name>
    <name type="common">Rumen fluke</name>
    <name type="synonym">Paramphistomum daubneyi</name>
    <dbReference type="NCBI Taxonomy" id="300641"/>
    <lineage>
        <taxon>Eukaryota</taxon>
        <taxon>Metazoa</taxon>
        <taxon>Spiralia</taxon>
        <taxon>Lophotrochozoa</taxon>
        <taxon>Platyhelminthes</taxon>
        <taxon>Trematoda</taxon>
        <taxon>Digenea</taxon>
        <taxon>Plagiorchiida</taxon>
        <taxon>Pronocephalata</taxon>
        <taxon>Paramphistomoidea</taxon>
        <taxon>Paramphistomidae</taxon>
        <taxon>Calicophoron</taxon>
    </lineage>
</organism>
<comment type="subcellular location">
    <subcellularLocation>
        <location evidence="1">Membrane</location>
    </subcellularLocation>
</comment>
<sequence length="481" mass="55049">MAFPNPCNIRRKYADESLNALDETRDVVRIAIWQIVVPIVCVIGVTANIMNIVVLARPRMSSSTNIYLLALAICDLFYGFTFFLLALRTFDYFETMQLYMTALPTIMTFGDLWNNYASWLTCAFTIERFIAISSPMLARKVCTRKRSKWIVGFVCIFSVMVTVPDLFSRRIRKRGYVIVNGTSVEPVRSETNTSAEGGNGHHCRRFDIVESRFGEILTSVGWPIINIILVVFLPLILLTIFNALLIRSVIHTSVTSRQMRMHSIRPENSDRYIWYTVGDRIPPSTAMIPVIKRSEEQVGCPHCNSTLKQARRNKYGKTLCCGRRNSSRSGRKRSPYESYAETGEYYDASSEREMVADMCTQCWPVSDELNNSRRSTLPVQVVGQVRRPPEKVRSSERHRITVMLIVVVVAFCIFTMPSAVVHLIKKLTDSRNEHTKMRLAIAGSFVNLALAINSSLNFFLYSWLSKRFRQTFYTIIKCHGR</sequence>
<keyword evidence="4 5" id="KW-0472">Membrane</keyword>
<reference evidence="7" key="1">
    <citation type="submission" date="2024-06" db="EMBL/GenBank/DDBJ databases">
        <authorList>
            <person name="Liu X."/>
            <person name="Lenzi L."/>
            <person name="Haldenby T S."/>
            <person name="Uol C."/>
        </authorList>
    </citation>
    <scope>NUCLEOTIDE SEQUENCE</scope>
</reference>
<dbReference type="PRINTS" id="PR00237">
    <property type="entry name" value="GPCRRHODOPSN"/>
</dbReference>
<feature type="transmembrane region" description="Helical" evidence="5">
    <location>
        <begin position="444"/>
        <end position="464"/>
    </location>
</feature>
<dbReference type="InterPro" id="IPR052954">
    <property type="entry name" value="GPCR-Ligand_Int"/>
</dbReference>
<dbReference type="Proteomes" id="UP001497525">
    <property type="component" value="Unassembled WGS sequence"/>
</dbReference>
<dbReference type="GO" id="GO:0016020">
    <property type="term" value="C:membrane"/>
    <property type="evidence" value="ECO:0007669"/>
    <property type="project" value="UniProtKB-SubCell"/>
</dbReference>
<dbReference type="Gene3D" id="1.20.1070.10">
    <property type="entry name" value="Rhodopsin 7-helix transmembrane proteins"/>
    <property type="match status" value="2"/>
</dbReference>
<accession>A0AAV2U0R6</accession>
<dbReference type="EMBL" id="CAXLJL010000956">
    <property type="protein sequence ID" value="CAL5142093.1"/>
    <property type="molecule type" value="Genomic_DNA"/>
</dbReference>
<feature type="transmembrane region" description="Helical" evidence="5">
    <location>
        <begin position="400"/>
        <end position="424"/>
    </location>
</feature>
<keyword evidence="3 5" id="KW-1133">Transmembrane helix</keyword>
<dbReference type="AlphaFoldDB" id="A0AAV2U0R6"/>
<dbReference type="PANTHER" id="PTHR46641">
    <property type="entry name" value="FMRFAMIDE RECEPTOR-RELATED"/>
    <property type="match status" value="1"/>
</dbReference>
<dbReference type="PROSITE" id="PS50262">
    <property type="entry name" value="G_PROTEIN_RECEP_F1_2"/>
    <property type="match status" value="1"/>
</dbReference>
<dbReference type="PANTHER" id="PTHR46641:SF2">
    <property type="entry name" value="FMRFAMIDE RECEPTOR"/>
    <property type="match status" value="1"/>
</dbReference>
<dbReference type="InterPro" id="IPR000276">
    <property type="entry name" value="GPCR_Rhodpsn"/>
</dbReference>